<dbReference type="RefSeq" id="WP_423201789.1">
    <property type="nucleotide sequence ID" value="NZ_SHKW01000001.1"/>
</dbReference>
<keyword evidence="3" id="KW-1185">Reference proteome</keyword>
<organism evidence="2 3">
    <name type="scientific">Edaphobacter modestus</name>
    <dbReference type="NCBI Taxonomy" id="388466"/>
    <lineage>
        <taxon>Bacteria</taxon>
        <taxon>Pseudomonadati</taxon>
        <taxon>Acidobacteriota</taxon>
        <taxon>Terriglobia</taxon>
        <taxon>Terriglobales</taxon>
        <taxon>Acidobacteriaceae</taxon>
        <taxon>Edaphobacter</taxon>
    </lineage>
</organism>
<sequence>MSISSVSPLWTPAEAGVFLGLHPKTVLRFAREKVIPALRLGKHWRFRAEDLTSWAAKQVESSCQPVGE</sequence>
<dbReference type="NCBIfam" id="TIGR01764">
    <property type="entry name" value="excise"/>
    <property type="match status" value="1"/>
</dbReference>
<reference evidence="2 3" key="1">
    <citation type="submission" date="2019-02" db="EMBL/GenBank/DDBJ databases">
        <title>Genomic Encyclopedia of Archaeal and Bacterial Type Strains, Phase II (KMG-II): from individual species to whole genera.</title>
        <authorList>
            <person name="Goeker M."/>
        </authorList>
    </citation>
    <scope>NUCLEOTIDE SEQUENCE [LARGE SCALE GENOMIC DNA]</scope>
    <source>
        <strain evidence="2 3">DSM 18101</strain>
    </source>
</reference>
<evidence type="ECO:0000313" key="2">
    <source>
        <dbReference type="EMBL" id="RZU40346.1"/>
    </source>
</evidence>
<dbReference type="InterPro" id="IPR009061">
    <property type="entry name" value="DNA-bd_dom_put_sf"/>
</dbReference>
<accession>A0A4V6MFT9</accession>
<name>A0A4V6MFT9_9BACT</name>
<evidence type="ECO:0000259" key="1">
    <source>
        <dbReference type="Pfam" id="PF12728"/>
    </source>
</evidence>
<feature type="domain" description="Helix-turn-helix" evidence="1">
    <location>
        <begin position="11"/>
        <end position="58"/>
    </location>
</feature>
<dbReference type="AlphaFoldDB" id="A0A4V6MFT9"/>
<dbReference type="GO" id="GO:0003677">
    <property type="term" value="F:DNA binding"/>
    <property type="evidence" value="ECO:0007669"/>
    <property type="project" value="InterPro"/>
</dbReference>
<dbReference type="SUPFAM" id="SSF46955">
    <property type="entry name" value="Putative DNA-binding domain"/>
    <property type="match status" value="1"/>
</dbReference>
<dbReference type="EMBL" id="SHKW01000001">
    <property type="protein sequence ID" value="RZU40346.1"/>
    <property type="molecule type" value="Genomic_DNA"/>
</dbReference>
<dbReference type="InterPro" id="IPR010093">
    <property type="entry name" value="SinI_DNA-bd"/>
</dbReference>
<dbReference type="Proteomes" id="UP000292958">
    <property type="component" value="Unassembled WGS sequence"/>
</dbReference>
<dbReference type="Pfam" id="PF12728">
    <property type="entry name" value="HTH_17"/>
    <property type="match status" value="1"/>
</dbReference>
<comment type="caution">
    <text evidence="2">The sequence shown here is derived from an EMBL/GenBank/DDBJ whole genome shotgun (WGS) entry which is preliminary data.</text>
</comment>
<gene>
    <name evidence="2" type="ORF">BDD14_1797</name>
</gene>
<evidence type="ECO:0000313" key="3">
    <source>
        <dbReference type="Proteomes" id="UP000292958"/>
    </source>
</evidence>
<protein>
    <submittedName>
        <fullName evidence="2">Excisionase family DNA binding protein</fullName>
    </submittedName>
</protein>
<dbReference type="InterPro" id="IPR041657">
    <property type="entry name" value="HTH_17"/>
</dbReference>
<proteinExistence type="predicted"/>